<proteinExistence type="predicted"/>
<dbReference type="InterPro" id="IPR006311">
    <property type="entry name" value="TAT_signal"/>
</dbReference>
<protein>
    <recommendedName>
        <fullName evidence="3">Twin-arginine translocation pathway signal sequence domain-containing protein</fullName>
    </recommendedName>
</protein>
<dbReference type="InterPro" id="IPR010869">
    <property type="entry name" value="DUF1501"/>
</dbReference>
<dbReference type="Proteomes" id="UP000029424">
    <property type="component" value="Chromosome 2"/>
</dbReference>
<gene>
    <name evidence="1" type="ORF">DM82_4968</name>
</gene>
<accession>A0AAI8BEY0</accession>
<organism evidence="1 2">
    <name type="scientific">Burkholderia oklahomensis</name>
    <dbReference type="NCBI Taxonomy" id="342113"/>
    <lineage>
        <taxon>Bacteria</taxon>
        <taxon>Pseudomonadati</taxon>
        <taxon>Pseudomonadota</taxon>
        <taxon>Betaproteobacteria</taxon>
        <taxon>Burkholderiales</taxon>
        <taxon>Burkholderiaceae</taxon>
        <taxon>Burkholderia</taxon>
        <taxon>pseudomallei group</taxon>
    </lineage>
</organism>
<reference evidence="1 2" key="1">
    <citation type="submission" date="2014-06" db="EMBL/GenBank/DDBJ databases">
        <authorList>
            <person name="Bishop-Lilly K.A."/>
            <person name="Broomall S.M."/>
            <person name="Chain P.S."/>
            <person name="Chertkov O."/>
            <person name="Coyne S.R."/>
            <person name="Daligault H.E."/>
            <person name="Davenport K.W."/>
            <person name="Erkkila T."/>
            <person name="Frey K.G."/>
            <person name="Gibbons H.S."/>
            <person name="Gu W."/>
            <person name="Jaissle J."/>
            <person name="Johnson S.L."/>
            <person name="Koroleva G.I."/>
            <person name="Ladner J.T."/>
            <person name="Lo C.-C."/>
            <person name="Minogue T.D."/>
            <person name="Munk C."/>
            <person name="Palacios G.F."/>
            <person name="Redden C.L."/>
            <person name="Rosenzweig C.N."/>
            <person name="Scholz M.B."/>
            <person name="Teshima H."/>
            <person name="Xu Y."/>
        </authorList>
    </citation>
    <scope>NUCLEOTIDE SEQUENCE [LARGE SCALE GENOMIC DNA]</scope>
    <source>
        <strain evidence="1 2">EO147</strain>
    </source>
</reference>
<evidence type="ECO:0000313" key="2">
    <source>
        <dbReference type="Proteomes" id="UP000029424"/>
    </source>
</evidence>
<dbReference type="AlphaFoldDB" id="A0AAI8BEY0"/>
<dbReference type="PANTHER" id="PTHR43737">
    <property type="entry name" value="BLL7424 PROTEIN"/>
    <property type="match status" value="1"/>
</dbReference>
<dbReference type="EMBL" id="CP008727">
    <property type="protein sequence ID" value="AIO70913.1"/>
    <property type="molecule type" value="Genomic_DNA"/>
</dbReference>
<keyword evidence="2" id="KW-1185">Reference proteome</keyword>
<dbReference type="RefSeq" id="WP_041282006.1">
    <property type="nucleotide sequence ID" value="NZ_CP008727.1"/>
</dbReference>
<dbReference type="PROSITE" id="PS51318">
    <property type="entry name" value="TAT"/>
    <property type="match status" value="1"/>
</dbReference>
<evidence type="ECO:0008006" key="3">
    <source>
        <dbReference type="Google" id="ProtNLM"/>
    </source>
</evidence>
<dbReference type="Pfam" id="PF07394">
    <property type="entry name" value="DUF1501"/>
    <property type="match status" value="1"/>
</dbReference>
<dbReference type="KEGG" id="bok:DM82_4968"/>
<name>A0AAI8BEY0_9BURK</name>
<dbReference type="PANTHER" id="PTHR43737:SF1">
    <property type="entry name" value="DUF1501 DOMAIN-CONTAINING PROTEIN"/>
    <property type="match status" value="1"/>
</dbReference>
<evidence type="ECO:0000313" key="1">
    <source>
        <dbReference type="EMBL" id="AIO70913.1"/>
    </source>
</evidence>
<sequence>MALSRRRFLRVAAAGAGAILVAPQLVFANVETDRRFVFVIQRGAADGLNIVVPYAEPAYAGLRGALAIDASAATRLDGTFALHSSLAQTAQMYRDGQARFIHAIASPYRDRSHFDGQNVLETGGRAPYQVKDGWLNRLAAMLPKTRDNAIALAPTVPLALRGTARVTSYAPSGLPAAPDDLLARVSSLYEADPQLGPLWQAAMTARGLAGDAGARQDPAGVGRLAATFLARDDGPRIAMIETAGWDTHSTQNARLANQLKALDAMLAALRDGLGPLWRQTTVLVATEFGRTAAANGTGGTDHGQASVAMLIGGAVAGGRVVADWPGLRPGDLYEGRDLKPTASLDALIAGAAAESLRLDPSRTVSALFPLTDATRPMTDLIRTEA</sequence>